<sequence length="165" mass="17800">MASRGAIPRQKHTVVSVDRQAQYAVDKIWSSIKLTETRPPASGLQGYFVPGTGSARIKSPVVDAPTHASPALDVPTTMRMCGVGEIQRTHNLMTHPPEGDNDNSEKLPFSFANVSIESSDGSPPPSITPLSPLKLRVSIGDGDHVHSDGLHVRLLFENANKIIFK</sequence>
<proteinExistence type="predicted"/>
<protein>
    <submittedName>
        <fullName evidence="1">Uncharacterized protein</fullName>
    </submittedName>
</protein>
<dbReference type="EMBL" id="BGZK01000036">
    <property type="protein sequence ID" value="GBP09508.1"/>
    <property type="molecule type" value="Genomic_DNA"/>
</dbReference>
<organism evidence="1 2">
    <name type="scientific">Eumeta variegata</name>
    <name type="common">Bagworm moth</name>
    <name type="synonym">Eumeta japonica</name>
    <dbReference type="NCBI Taxonomy" id="151549"/>
    <lineage>
        <taxon>Eukaryota</taxon>
        <taxon>Metazoa</taxon>
        <taxon>Ecdysozoa</taxon>
        <taxon>Arthropoda</taxon>
        <taxon>Hexapoda</taxon>
        <taxon>Insecta</taxon>
        <taxon>Pterygota</taxon>
        <taxon>Neoptera</taxon>
        <taxon>Endopterygota</taxon>
        <taxon>Lepidoptera</taxon>
        <taxon>Glossata</taxon>
        <taxon>Ditrysia</taxon>
        <taxon>Tineoidea</taxon>
        <taxon>Psychidae</taxon>
        <taxon>Oiketicinae</taxon>
        <taxon>Eumeta</taxon>
    </lineage>
</organism>
<dbReference type="Proteomes" id="UP000299102">
    <property type="component" value="Unassembled WGS sequence"/>
</dbReference>
<dbReference type="AlphaFoldDB" id="A0A4C1T7Q8"/>
<keyword evidence="2" id="KW-1185">Reference proteome</keyword>
<gene>
    <name evidence="1" type="ORF">EVAR_76528_1</name>
</gene>
<evidence type="ECO:0000313" key="1">
    <source>
        <dbReference type="EMBL" id="GBP09508.1"/>
    </source>
</evidence>
<name>A0A4C1T7Q8_EUMVA</name>
<reference evidence="1 2" key="1">
    <citation type="journal article" date="2019" name="Commun. Biol.">
        <title>The bagworm genome reveals a unique fibroin gene that provides high tensile strength.</title>
        <authorList>
            <person name="Kono N."/>
            <person name="Nakamura H."/>
            <person name="Ohtoshi R."/>
            <person name="Tomita M."/>
            <person name="Numata K."/>
            <person name="Arakawa K."/>
        </authorList>
    </citation>
    <scope>NUCLEOTIDE SEQUENCE [LARGE SCALE GENOMIC DNA]</scope>
</reference>
<accession>A0A4C1T7Q8</accession>
<comment type="caution">
    <text evidence="1">The sequence shown here is derived from an EMBL/GenBank/DDBJ whole genome shotgun (WGS) entry which is preliminary data.</text>
</comment>
<evidence type="ECO:0000313" key="2">
    <source>
        <dbReference type="Proteomes" id="UP000299102"/>
    </source>
</evidence>